<feature type="domain" description="Follistatin-like" evidence="8">
    <location>
        <begin position="397"/>
        <end position="422"/>
    </location>
</feature>
<dbReference type="SUPFAM" id="SSF55486">
    <property type="entry name" value="Metalloproteases ('zincins'), catalytic domain"/>
    <property type="match status" value="1"/>
</dbReference>
<dbReference type="Pfam" id="PF00413">
    <property type="entry name" value="Peptidase_M10"/>
    <property type="match status" value="1"/>
</dbReference>
<feature type="domain" description="Peptidase metallopeptidase" evidence="7">
    <location>
        <begin position="37"/>
        <end position="207"/>
    </location>
</feature>
<evidence type="ECO:0000256" key="1">
    <source>
        <dbReference type="ARBA" id="ARBA00022670"/>
    </source>
</evidence>
<dbReference type="SMART" id="SM00235">
    <property type="entry name" value="ZnMc"/>
    <property type="match status" value="1"/>
</dbReference>
<evidence type="ECO:0000313" key="10">
    <source>
        <dbReference type="Proteomes" id="UP000055590"/>
    </source>
</evidence>
<keyword evidence="4" id="KW-0862">Zinc</keyword>
<feature type="domain" description="Follistatin-like" evidence="8">
    <location>
        <begin position="535"/>
        <end position="553"/>
    </location>
</feature>
<dbReference type="GO" id="GO:0030198">
    <property type="term" value="P:extracellular matrix organization"/>
    <property type="evidence" value="ECO:0007669"/>
    <property type="project" value="TreeGrafter"/>
</dbReference>
<dbReference type="SMART" id="SM00274">
    <property type="entry name" value="FOLN"/>
    <property type="match status" value="4"/>
</dbReference>
<keyword evidence="10" id="KW-1185">Reference proteome</keyword>
<feature type="chain" id="PRO_5005465649" description="Peptidase metallopeptidase domain-containing protein" evidence="6">
    <location>
        <begin position="25"/>
        <end position="602"/>
    </location>
</feature>
<dbReference type="GO" id="GO:0030574">
    <property type="term" value="P:collagen catabolic process"/>
    <property type="evidence" value="ECO:0007669"/>
    <property type="project" value="TreeGrafter"/>
</dbReference>
<evidence type="ECO:0000256" key="2">
    <source>
        <dbReference type="ARBA" id="ARBA00022723"/>
    </source>
</evidence>
<dbReference type="KEGG" id="vin:AKJ08_1987"/>
<feature type="signal peptide" evidence="6">
    <location>
        <begin position="1"/>
        <end position="24"/>
    </location>
</feature>
<dbReference type="GO" id="GO:0008270">
    <property type="term" value="F:zinc ion binding"/>
    <property type="evidence" value="ECO:0007669"/>
    <property type="project" value="InterPro"/>
</dbReference>
<dbReference type="InterPro" id="IPR024079">
    <property type="entry name" value="MetalloPept_cat_dom_sf"/>
</dbReference>
<evidence type="ECO:0008006" key="11">
    <source>
        <dbReference type="Google" id="ProtNLM"/>
    </source>
</evidence>
<dbReference type="GO" id="GO:0006508">
    <property type="term" value="P:proteolysis"/>
    <property type="evidence" value="ECO:0007669"/>
    <property type="project" value="UniProtKB-KW"/>
</dbReference>
<name>A0A0K1PDK5_9BACT</name>
<keyword evidence="5" id="KW-0482">Metalloprotease</keyword>
<gene>
    <name evidence="9" type="ORF">AKJ08_1987</name>
</gene>
<dbReference type="Proteomes" id="UP000055590">
    <property type="component" value="Chromosome"/>
</dbReference>
<evidence type="ECO:0000313" key="9">
    <source>
        <dbReference type="EMBL" id="AKU91600.1"/>
    </source>
</evidence>
<evidence type="ECO:0000256" key="6">
    <source>
        <dbReference type="SAM" id="SignalP"/>
    </source>
</evidence>
<dbReference type="AlphaFoldDB" id="A0A0K1PDK5"/>
<dbReference type="InterPro" id="IPR021190">
    <property type="entry name" value="Pept_M10A"/>
</dbReference>
<dbReference type="GO" id="GO:0031012">
    <property type="term" value="C:extracellular matrix"/>
    <property type="evidence" value="ECO:0007669"/>
    <property type="project" value="InterPro"/>
</dbReference>
<dbReference type="GO" id="GO:0004222">
    <property type="term" value="F:metalloendopeptidase activity"/>
    <property type="evidence" value="ECO:0007669"/>
    <property type="project" value="InterPro"/>
</dbReference>
<dbReference type="PANTHER" id="PTHR10201">
    <property type="entry name" value="MATRIX METALLOPROTEINASE"/>
    <property type="match status" value="1"/>
</dbReference>
<reference evidence="9 10" key="1">
    <citation type="submission" date="2015-08" db="EMBL/GenBank/DDBJ databases">
        <authorList>
            <person name="Babu N.S."/>
            <person name="Beckwith C.J."/>
            <person name="Beseler K.G."/>
            <person name="Brison A."/>
            <person name="Carone J.V."/>
            <person name="Caskin T.P."/>
            <person name="Diamond M."/>
            <person name="Durham M.E."/>
            <person name="Foxe J.M."/>
            <person name="Go M."/>
            <person name="Henderson B.A."/>
            <person name="Jones I.B."/>
            <person name="McGettigan J.A."/>
            <person name="Micheletti S.J."/>
            <person name="Nasrallah M.E."/>
            <person name="Ortiz D."/>
            <person name="Piller C.R."/>
            <person name="Privatt S.R."/>
            <person name="Schneider S.L."/>
            <person name="Sharp S."/>
            <person name="Smith T.C."/>
            <person name="Stanton J.D."/>
            <person name="Ullery H.E."/>
            <person name="Wilson R.J."/>
            <person name="Serrano M.G."/>
            <person name="Buck G."/>
            <person name="Lee V."/>
            <person name="Wang Y."/>
            <person name="Carvalho R."/>
            <person name="Voegtly L."/>
            <person name="Shi R."/>
            <person name="Duckworth R."/>
            <person name="Johnson A."/>
            <person name="Loviza R."/>
            <person name="Walstead R."/>
            <person name="Shah Z."/>
            <person name="Kiflezghi M."/>
            <person name="Wade K."/>
            <person name="Ball S.L."/>
            <person name="Bradley K.W."/>
            <person name="Asai D.J."/>
            <person name="Bowman C.A."/>
            <person name="Russell D.A."/>
            <person name="Pope W.H."/>
            <person name="Jacobs-Sera D."/>
            <person name="Hendrix R.W."/>
            <person name="Hatfull G.F."/>
        </authorList>
    </citation>
    <scope>NUCLEOTIDE SEQUENCE [LARGE SCALE GENOMIC DNA]</scope>
    <source>
        <strain evidence="9 10">DSM 27710</strain>
    </source>
</reference>
<evidence type="ECO:0000259" key="7">
    <source>
        <dbReference type="SMART" id="SM00235"/>
    </source>
</evidence>
<evidence type="ECO:0000256" key="3">
    <source>
        <dbReference type="ARBA" id="ARBA00022801"/>
    </source>
</evidence>
<protein>
    <recommendedName>
        <fullName evidence="11">Peptidase metallopeptidase domain-containing protein</fullName>
    </recommendedName>
</protein>
<accession>A0A0K1PDK5</accession>
<dbReference type="STRING" id="1391653.AKJ08_1987"/>
<feature type="domain" description="Follistatin-like" evidence="8">
    <location>
        <begin position="513"/>
        <end position="531"/>
    </location>
</feature>
<dbReference type="Gene3D" id="3.40.390.10">
    <property type="entry name" value="Collagenase (Catalytic Domain)"/>
    <property type="match status" value="1"/>
</dbReference>
<dbReference type="InterPro" id="IPR003645">
    <property type="entry name" value="Fol_N"/>
</dbReference>
<proteinExistence type="predicted"/>
<organism evidence="9 10">
    <name type="scientific">Vulgatibacter incomptus</name>
    <dbReference type="NCBI Taxonomy" id="1391653"/>
    <lineage>
        <taxon>Bacteria</taxon>
        <taxon>Pseudomonadati</taxon>
        <taxon>Myxococcota</taxon>
        <taxon>Myxococcia</taxon>
        <taxon>Myxococcales</taxon>
        <taxon>Cystobacterineae</taxon>
        <taxon>Vulgatibacteraceae</taxon>
        <taxon>Vulgatibacter</taxon>
    </lineage>
</organism>
<feature type="domain" description="Follistatin-like" evidence="8">
    <location>
        <begin position="429"/>
        <end position="451"/>
    </location>
</feature>
<dbReference type="RefSeq" id="WP_050725892.1">
    <property type="nucleotide sequence ID" value="NZ_CP012332.1"/>
</dbReference>
<dbReference type="EMBL" id="CP012332">
    <property type="protein sequence ID" value="AKU91600.1"/>
    <property type="molecule type" value="Genomic_DNA"/>
</dbReference>
<dbReference type="OrthoDB" id="5516015at2"/>
<keyword evidence="3" id="KW-0378">Hydrolase</keyword>
<evidence type="ECO:0000256" key="5">
    <source>
        <dbReference type="ARBA" id="ARBA00023049"/>
    </source>
</evidence>
<keyword evidence="2" id="KW-0479">Metal-binding</keyword>
<dbReference type="PANTHER" id="PTHR10201:SF323">
    <property type="entry name" value="MATRIX METALLOPROTEINASE-21"/>
    <property type="match status" value="1"/>
</dbReference>
<evidence type="ECO:0000256" key="4">
    <source>
        <dbReference type="ARBA" id="ARBA00022833"/>
    </source>
</evidence>
<dbReference type="InterPro" id="IPR006026">
    <property type="entry name" value="Peptidase_Metallo"/>
</dbReference>
<dbReference type="PRINTS" id="PR00138">
    <property type="entry name" value="MATRIXIN"/>
</dbReference>
<keyword evidence="1" id="KW-0645">Protease</keyword>
<sequence length="602" mass="61524">MKPGILAAIAATALALLPSSEARAYTFISQSGCAAGRGAAWMAPTPWRIQDIGYSRLPFETVETVLKASMETWSAPCCSGFKSVYMGTATQDGLSGSRKNVVSFVESNWPREFGSRNSTIAVTLPQPNWACAISYSDMVFNAVGFTFRTNGSDTDLQSIATHEFGHWAGLDHTNLPGNTMQPFYMGGTVGRTLGPDDTDGICALYPSWCESCVVDEDCPSGQVCKDGTCETPSCKNHDDCAPGMFCSVDTCVPGCRTHLECGDGEFCQDGVCSPLQSRCTICSTCTQDSDCGPGNAYLCLDMDGTGVGSCTKTCTTDAGCDGDSRCWALQNGPGVIHLCATPDVRAEFLCPPDYVCADSDGPSCPGLWRTCGAGADGCGGLSDYCVSNGSSARCSCTCRADADCGEGAYCLADPATGTPACYPGSVTALCGDTRCAPGHVCVDGACQAPCTAGSCGEGEICDPSGACIPACGTCPAGQKCDVPTRTCVSDGCNGVVCEDGSTCIDGECVKPDPCEGIECPEGKACVHGECFGGDPCADAVCAPGTACVEGTCQVPVQPGTGVTEGAGSSKKPGCSGCGAGGGDLALVGFLAIGGMVLRRRRA</sequence>
<dbReference type="InterPro" id="IPR001818">
    <property type="entry name" value="Pept_M10_metallopeptidase"/>
</dbReference>
<keyword evidence="6" id="KW-0732">Signal</keyword>
<evidence type="ECO:0000259" key="8">
    <source>
        <dbReference type="SMART" id="SM00274"/>
    </source>
</evidence>